<dbReference type="SUPFAM" id="SSF52540">
    <property type="entry name" value="P-loop containing nucleoside triphosphate hydrolases"/>
    <property type="match status" value="1"/>
</dbReference>
<dbReference type="PANTHER" id="PTHR43335">
    <property type="entry name" value="ABC TRANSPORTER, ATP-BINDING PROTEIN"/>
    <property type="match status" value="1"/>
</dbReference>
<dbReference type="SMART" id="SM00382">
    <property type="entry name" value="AAA"/>
    <property type="match status" value="1"/>
</dbReference>
<evidence type="ECO:0000256" key="1">
    <source>
        <dbReference type="ARBA" id="ARBA00005417"/>
    </source>
</evidence>
<dbReference type="InterPro" id="IPR027417">
    <property type="entry name" value="P-loop_NTPase"/>
</dbReference>
<dbReference type="Pfam" id="PF00005">
    <property type="entry name" value="ABC_tran"/>
    <property type="match status" value="1"/>
</dbReference>
<protein>
    <submittedName>
        <fullName evidence="6">Putative ABC transporter ATP-binding protein</fullName>
    </submittedName>
</protein>
<dbReference type="PROSITE" id="PS50893">
    <property type="entry name" value="ABC_TRANSPORTER_2"/>
    <property type="match status" value="1"/>
</dbReference>
<organism evidence="6 7">
    <name type="scientific">Ilumatobacter coccineus (strain NBRC 103263 / KCTC 29153 / YM16-304)</name>
    <dbReference type="NCBI Taxonomy" id="1313172"/>
    <lineage>
        <taxon>Bacteria</taxon>
        <taxon>Bacillati</taxon>
        <taxon>Actinomycetota</taxon>
        <taxon>Acidimicrobiia</taxon>
        <taxon>Acidimicrobiales</taxon>
        <taxon>Ilumatobacteraceae</taxon>
        <taxon>Ilumatobacter</taxon>
    </lineage>
</organism>
<sequence length="289" mass="31306">MTAAHLHLHQVEKRFDSRTVLDGVDLLAQGGIVTVLGANGAGKTTLLRCIATILEPDGGTITIDGLDARREAERIEIRRRLGYLPQDLGFNDGSTVFDALDYLAVLKEIADDRTRRRQVFDVLDRVGLRDRAGDPVARLSGGMRRRLGMAQAILGSPTLLVLDEPAAGLDPDERMRLREIVAERRSVATVVVSTHLTDDAAIGDVVVVLADHRIRFTGSPTRLAESAAGRTWVQDALPPPDVRASWRRADGRHRCLGNPPPGAELVAPTLEDGYLLVASAPVDGMRPVS</sequence>
<accession>A0A6C7EJ45</accession>
<dbReference type="InterPro" id="IPR017871">
    <property type="entry name" value="ABC_transporter-like_CS"/>
</dbReference>
<reference evidence="6 7" key="1">
    <citation type="journal article" date="2013" name="Int. J. Syst. Evol. Microbiol.">
        <title>Ilumatobacter nonamiense sp. nov. and Ilumatobacter coccineum sp. nov., isolated from seashore sand.</title>
        <authorList>
            <person name="Matsumoto A."/>
            <person name="Kasai H."/>
            <person name="Matsuo Y."/>
            <person name="Shizuri Y."/>
            <person name="Ichikawa N."/>
            <person name="Fujita N."/>
            <person name="Omura S."/>
            <person name="Takahashi Y."/>
        </authorList>
    </citation>
    <scope>NUCLEOTIDE SEQUENCE [LARGE SCALE GENOMIC DNA]</scope>
    <source>
        <strain evidence="7">NBRC 103263 / KCTC 29153 / YM16-304</strain>
    </source>
</reference>
<keyword evidence="2" id="KW-0813">Transport</keyword>
<dbReference type="KEGG" id="aym:YM304_42440"/>
<evidence type="ECO:0000256" key="3">
    <source>
        <dbReference type="ARBA" id="ARBA00022741"/>
    </source>
</evidence>
<comment type="similarity">
    <text evidence="1">Belongs to the ABC transporter superfamily.</text>
</comment>
<dbReference type="InterPro" id="IPR003439">
    <property type="entry name" value="ABC_transporter-like_ATP-bd"/>
</dbReference>
<evidence type="ECO:0000313" key="7">
    <source>
        <dbReference type="Proteomes" id="UP000011863"/>
    </source>
</evidence>
<evidence type="ECO:0000313" key="6">
    <source>
        <dbReference type="EMBL" id="BAN04558.1"/>
    </source>
</evidence>
<evidence type="ECO:0000259" key="5">
    <source>
        <dbReference type="PROSITE" id="PS50893"/>
    </source>
</evidence>
<feature type="domain" description="ABC transporter" evidence="5">
    <location>
        <begin position="6"/>
        <end position="236"/>
    </location>
</feature>
<dbReference type="EMBL" id="AP012057">
    <property type="protein sequence ID" value="BAN04558.1"/>
    <property type="molecule type" value="Genomic_DNA"/>
</dbReference>
<dbReference type="RefSeq" id="WP_015443805.1">
    <property type="nucleotide sequence ID" value="NC_020520.1"/>
</dbReference>
<dbReference type="Proteomes" id="UP000011863">
    <property type="component" value="Chromosome"/>
</dbReference>
<gene>
    <name evidence="6" type="ORF">YM304_42440</name>
</gene>
<dbReference type="AlphaFoldDB" id="A0A6C7EJ45"/>
<dbReference type="PANTHER" id="PTHR43335:SF2">
    <property type="entry name" value="ABC TRANSPORTER, ATP-BINDING PROTEIN"/>
    <property type="match status" value="1"/>
</dbReference>
<dbReference type="OrthoDB" id="9804819at2"/>
<evidence type="ECO:0000256" key="2">
    <source>
        <dbReference type="ARBA" id="ARBA00022448"/>
    </source>
</evidence>
<dbReference type="GO" id="GO:0016887">
    <property type="term" value="F:ATP hydrolysis activity"/>
    <property type="evidence" value="ECO:0007669"/>
    <property type="project" value="InterPro"/>
</dbReference>
<dbReference type="InterPro" id="IPR003593">
    <property type="entry name" value="AAA+_ATPase"/>
</dbReference>
<dbReference type="PROSITE" id="PS00211">
    <property type="entry name" value="ABC_TRANSPORTER_1"/>
    <property type="match status" value="1"/>
</dbReference>
<keyword evidence="4 6" id="KW-0067">ATP-binding</keyword>
<keyword evidence="3" id="KW-0547">Nucleotide-binding</keyword>
<proteinExistence type="inferred from homology"/>
<dbReference type="GO" id="GO:0005524">
    <property type="term" value="F:ATP binding"/>
    <property type="evidence" value="ECO:0007669"/>
    <property type="project" value="UniProtKB-KW"/>
</dbReference>
<name>A0A6C7EJ45_ILUCY</name>
<evidence type="ECO:0000256" key="4">
    <source>
        <dbReference type="ARBA" id="ARBA00022840"/>
    </source>
</evidence>
<dbReference type="Gene3D" id="3.40.50.300">
    <property type="entry name" value="P-loop containing nucleotide triphosphate hydrolases"/>
    <property type="match status" value="1"/>
</dbReference>
<keyword evidence="7" id="KW-1185">Reference proteome</keyword>